<dbReference type="AlphaFoldDB" id="A0A445FU61"/>
<dbReference type="InterPro" id="IPR001810">
    <property type="entry name" value="F-box_dom"/>
</dbReference>
<proteinExistence type="predicted"/>
<dbReference type="EMBL" id="QZWG01000018">
    <property type="protein sequence ID" value="RZB52449.1"/>
    <property type="molecule type" value="Genomic_DNA"/>
</dbReference>
<gene>
    <name evidence="3" type="ORF">D0Y65_048775</name>
</gene>
<dbReference type="Gramene" id="XM_028357835.1">
    <property type="protein sequence ID" value="XP_028213636.1"/>
    <property type="gene ID" value="LOC114395964"/>
</dbReference>
<dbReference type="Gene3D" id="1.20.1280.50">
    <property type="match status" value="1"/>
</dbReference>
<dbReference type="Gramene" id="XM_028357832.1">
    <property type="protein sequence ID" value="XP_028213633.1"/>
    <property type="gene ID" value="LOC114395964"/>
</dbReference>
<dbReference type="PANTHER" id="PTHR32212:SF267">
    <property type="entry name" value="F-BOX_RNI_FBD-LIKE DOMAIN PROTEIN"/>
    <property type="match status" value="1"/>
</dbReference>
<dbReference type="InterPro" id="IPR053781">
    <property type="entry name" value="F-box_AtFBL13-like"/>
</dbReference>
<protein>
    <submittedName>
        <fullName evidence="2">F-box/LRR-repeat protein isoform A</fullName>
    </submittedName>
    <submittedName>
        <fullName evidence="3">F-box/LRR-repeat protein isoform B</fullName>
    </submittedName>
</protein>
<comment type="caution">
    <text evidence="3">The sequence shown here is derived from an EMBL/GenBank/DDBJ whole genome shotgun (WGS) entry which is preliminary data.</text>
</comment>
<dbReference type="Gramene" id="XM_028357833.1">
    <property type="protein sequence ID" value="XP_028213634.1"/>
    <property type="gene ID" value="LOC114395964"/>
</dbReference>
<dbReference type="SMART" id="SM00256">
    <property type="entry name" value="FBOX"/>
    <property type="match status" value="1"/>
</dbReference>
<sequence>MACPLTLAMVIRQLRSFFFGWLEKRMNPQTTQVSLEVGKEAKGILTIKKKIQRTSGSDRQEERDRLSEFPDCVLLHILEFMNTTDAVRTCILSKRWKDLWKGLTSFSFMHFYFRNVDNFNRFVEGVLCYRDHSISLLNLHFRAYSSTACKLLDMIIRYALLFNVQQLTIESGFNFRNMPKNFVPLMFSCPTLITLKLCTTFPLELPKSLLLPALKTLHLVNMIFTASDNDCAEPFSNCNLLNTLVLQYCSLHNDVKVLHISNSNLSSLEMDDTLRFTNPDSFQRKIVLSTPNLSSLTIGDSFSYHQVSSTCNLSFLEEANVDTPSNIDYCDIKSLLQLLINVKILTLSARTLKIILNDLSNLATMRTQPPCFVRLESLEVKMNPYAQMSVMEVNKVVEFLLQNSPQTRVAIINC</sequence>
<dbReference type="InterPro" id="IPR036047">
    <property type="entry name" value="F-box-like_dom_sf"/>
</dbReference>
<evidence type="ECO:0000313" key="2">
    <source>
        <dbReference type="EMBL" id="RZB52448.1"/>
    </source>
</evidence>
<evidence type="ECO:0000259" key="1">
    <source>
        <dbReference type="PROSITE" id="PS50181"/>
    </source>
</evidence>
<evidence type="ECO:0000313" key="3">
    <source>
        <dbReference type="EMBL" id="RZB52449.1"/>
    </source>
</evidence>
<accession>A0A445FU61</accession>
<name>A0A445FU61_GLYSO</name>
<dbReference type="CDD" id="cd22160">
    <property type="entry name" value="F-box_AtFBL13-like"/>
    <property type="match status" value="1"/>
</dbReference>
<feature type="domain" description="F-box" evidence="1">
    <location>
        <begin position="63"/>
        <end position="116"/>
    </location>
</feature>
<dbReference type="Pfam" id="PF00646">
    <property type="entry name" value="F-box"/>
    <property type="match status" value="1"/>
</dbReference>
<dbReference type="EMBL" id="QZWG01000018">
    <property type="protein sequence ID" value="RZB52448.1"/>
    <property type="molecule type" value="Genomic_DNA"/>
</dbReference>
<evidence type="ECO:0000313" key="4">
    <source>
        <dbReference type="Proteomes" id="UP000289340"/>
    </source>
</evidence>
<dbReference type="Proteomes" id="UP000289340">
    <property type="component" value="Chromosome 18"/>
</dbReference>
<dbReference type="PROSITE" id="PS50181">
    <property type="entry name" value="FBOX"/>
    <property type="match status" value="1"/>
</dbReference>
<organism evidence="3 4">
    <name type="scientific">Glycine soja</name>
    <name type="common">Wild soybean</name>
    <dbReference type="NCBI Taxonomy" id="3848"/>
    <lineage>
        <taxon>Eukaryota</taxon>
        <taxon>Viridiplantae</taxon>
        <taxon>Streptophyta</taxon>
        <taxon>Embryophyta</taxon>
        <taxon>Tracheophyta</taxon>
        <taxon>Spermatophyta</taxon>
        <taxon>Magnoliopsida</taxon>
        <taxon>eudicotyledons</taxon>
        <taxon>Gunneridae</taxon>
        <taxon>Pentapetalae</taxon>
        <taxon>rosids</taxon>
        <taxon>fabids</taxon>
        <taxon>Fabales</taxon>
        <taxon>Fabaceae</taxon>
        <taxon>Papilionoideae</taxon>
        <taxon>50 kb inversion clade</taxon>
        <taxon>NPAAA clade</taxon>
        <taxon>indigoferoid/millettioid clade</taxon>
        <taxon>Phaseoleae</taxon>
        <taxon>Glycine</taxon>
        <taxon>Glycine subgen. Soja</taxon>
    </lineage>
</organism>
<dbReference type="SUPFAM" id="SSF81383">
    <property type="entry name" value="F-box domain"/>
    <property type="match status" value="1"/>
</dbReference>
<dbReference type="SUPFAM" id="SSF52058">
    <property type="entry name" value="L domain-like"/>
    <property type="match status" value="1"/>
</dbReference>
<dbReference type="PANTHER" id="PTHR32212">
    <property type="entry name" value="CYCLIN-LIKE F-BOX"/>
    <property type="match status" value="1"/>
</dbReference>
<keyword evidence="4" id="KW-1185">Reference proteome</keyword>
<reference evidence="3 4" key="1">
    <citation type="submission" date="2018-09" db="EMBL/GenBank/DDBJ databases">
        <title>A high-quality reference genome of wild soybean provides a powerful tool to mine soybean genomes.</title>
        <authorList>
            <person name="Xie M."/>
            <person name="Chung C.Y.L."/>
            <person name="Li M.-W."/>
            <person name="Wong F.-L."/>
            <person name="Chan T.-F."/>
            <person name="Lam H.-M."/>
        </authorList>
    </citation>
    <scope>NUCLEOTIDE SEQUENCE [LARGE SCALE GENOMIC DNA]</scope>
    <source>
        <strain evidence="4">cv. W05</strain>
        <tissue evidence="3">Hypocotyl of etiolated seedlings</tissue>
    </source>
</reference>